<dbReference type="Proteomes" id="UP001218218">
    <property type="component" value="Unassembled WGS sequence"/>
</dbReference>
<comment type="caution">
    <text evidence="2">The sequence shown here is derived from an EMBL/GenBank/DDBJ whole genome shotgun (WGS) entry which is preliminary data.</text>
</comment>
<evidence type="ECO:0000313" key="2">
    <source>
        <dbReference type="EMBL" id="KAJ7339090.1"/>
    </source>
</evidence>
<reference evidence="2" key="1">
    <citation type="submission" date="2023-03" db="EMBL/GenBank/DDBJ databases">
        <title>Massive genome expansion in bonnet fungi (Mycena s.s.) driven by repeated elements and novel gene families across ecological guilds.</title>
        <authorList>
            <consortium name="Lawrence Berkeley National Laboratory"/>
            <person name="Harder C.B."/>
            <person name="Miyauchi S."/>
            <person name="Viragh M."/>
            <person name="Kuo A."/>
            <person name="Thoen E."/>
            <person name="Andreopoulos B."/>
            <person name="Lu D."/>
            <person name="Skrede I."/>
            <person name="Drula E."/>
            <person name="Henrissat B."/>
            <person name="Morin E."/>
            <person name="Kohler A."/>
            <person name="Barry K."/>
            <person name="LaButti K."/>
            <person name="Morin E."/>
            <person name="Salamov A."/>
            <person name="Lipzen A."/>
            <person name="Mereny Z."/>
            <person name="Hegedus B."/>
            <person name="Baldrian P."/>
            <person name="Stursova M."/>
            <person name="Weitz H."/>
            <person name="Taylor A."/>
            <person name="Grigoriev I.V."/>
            <person name="Nagy L.G."/>
            <person name="Martin F."/>
            <person name="Kauserud H."/>
        </authorList>
    </citation>
    <scope>NUCLEOTIDE SEQUENCE</scope>
    <source>
        <strain evidence="2">CBHHK002</strain>
    </source>
</reference>
<evidence type="ECO:0000256" key="1">
    <source>
        <dbReference type="SAM" id="MobiDB-lite"/>
    </source>
</evidence>
<sequence>MVNEDKDSLTALRRTDSECCNLRADTVQRVRNFKARATVAHRKFQRRGVAATLPRTRASAIAPTYPCVLRMERGAGTPSSTTLQAPILYPRRTLASYSARERQQGRSPSSVHCVSRGRQRRAVKVGRARDGDAAVGCETSMPQNAVGGGRGGSGRGYMGICIDKGGRRARGGVGAQERTVCKKKLGWNAPTMAQCACSPPSLITSLSEAACSRRSIAEAVQDVDVAAFKMETGTEVIEAIVAERTRR</sequence>
<organism evidence="2 3">
    <name type="scientific">Mycena albidolilacea</name>
    <dbReference type="NCBI Taxonomy" id="1033008"/>
    <lineage>
        <taxon>Eukaryota</taxon>
        <taxon>Fungi</taxon>
        <taxon>Dikarya</taxon>
        <taxon>Basidiomycota</taxon>
        <taxon>Agaricomycotina</taxon>
        <taxon>Agaricomycetes</taxon>
        <taxon>Agaricomycetidae</taxon>
        <taxon>Agaricales</taxon>
        <taxon>Marasmiineae</taxon>
        <taxon>Mycenaceae</taxon>
        <taxon>Mycena</taxon>
    </lineage>
</organism>
<accession>A0AAD6ZTI0</accession>
<dbReference type="EMBL" id="JARIHO010000028">
    <property type="protein sequence ID" value="KAJ7339090.1"/>
    <property type="molecule type" value="Genomic_DNA"/>
</dbReference>
<name>A0AAD6ZTI0_9AGAR</name>
<dbReference type="AlphaFoldDB" id="A0AAD6ZTI0"/>
<evidence type="ECO:0000313" key="3">
    <source>
        <dbReference type="Proteomes" id="UP001218218"/>
    </source>
</evidence>
<protein>
    <submittedName>
        <fullName evidence="2">Uncharacterized protein</fullName>
    </submittedName>
</protein>
<proteinExistence type="predicted"/>
<gene>
    <name evidence="2" type="ORF">DFH08DRAFT_812483</name>
</gene>
<feature type="region of interest" description="Disordered" evidence="1">
    <location>
        <begin position="99"/>
        <end position="118"/>
    </location>
</feature>
<keyword evidence="3" id="KW-1185">Reference proteome</keyword>